<keyword evidence="5" id="KW-0571">Peptide transport</keyword>
<dbReference type="GO" id="GO:1904680">
    <property type="term" value="F:peptide transmembrane transporter activity"/>
    <property type="evidence" value="ECO:0007669"/>
    <property type="project" value="TreeGrafter"/>
</dbReference>
<dbReference type="AlphaFoldDB" id="A0A1E4R136"/>
<feature type="compositionally biased region" description="Low complexity" evidence="8">
    <location>
        <begin position="29"/>
        <end position="41"/>
    </location>
</feature>
<evidence type="ECO:0000256" key="4">
    <source>
        <dbReference type="ARBA" id="ARBA00022729"/>
    </source>
</evidence>
<keyword evidence="6" id="KW-0564">Palmitate</keyword>
<dbReference type="Gene3D" id="3.90.76.10">
    <property type="entry name" value="Dipeptide-binding Protein, Domain 1"/>
    <property type="match status" value="1"/>
</dbReference>
<accession>A0A1E4R136</accession>
<comment type="subcellular location">
    <subcellularLocation>
        <location evidence="1">Cell membrane</location>
        <topology evidence="1">Lipid-anchor</topology>
    </subcellularLocation>
</comment>
<dbReference type="EMBL" id="MECQ01000002">
    <property type="protein sequence ID" value="ODV54161.1"/>
    <property type="molecule type" value="Genomic_DNA"/>
</dbReference>
<evidence type="ECO:0000256" key="5">
    <source>
        <dbReference type="ARBA" id="ARBA00022856"/>
    </source>
</evidence>
<dbReference type="InterPro" id="IPR000914">
    <property type="entry name" value="SBP_5_dom"/>
</dbReference>
<sequence>MAKKTKWLFVLLALVLVVLVGCYGKDKTTSGNTTNSNETDNASSDGDDNITAQELHLVATGDLTTMSSLGSVDALAVTAMNSVFEGLYRIGPENTPIPGMAESQEVSEDGTVYTFKIRKDAVWSNGTPVTAHDFEYAWKRAINPETQAIYSYLMLDIKNAANVQTEEDPLYGKVEEIGIKALNDETLEVQLNAPIPYFISLTTYAPFFPLNKEFTESQGDQYALEADNMIYNGPFMMESWQHGQGWTFVKNESYWDKDTVKLTKITQKIVKDTATAVNLYEAGEIDTAELSSEYVAQYKDSQEYSTFLKPNTYFIRMNHDNKYLSNLNIRKAIDMAWDKQGFAEVILQDGSIPAYYLVPQGLSTDDKGNDFRDGNGDMNKTNIELAKEAWATGLKELGVDQVKLEFLTYDRAESKKAAEFIKNQLETNLEGLELTINMQPNKQKLALEGAVDFDLDYGGWGPDYQDPMTYIELFESTAYYNQSNYKNEKVDALIKQAKTTSNVTERWELMQQAEKLMMEDVAFAPTFQKGLSRLTKPYVKNLYEHPFSADISYKWVEIVK</sequence>
<dbReference type="Pfam" id="PF00496">
    <property type="entry name" value="SBP_bac_5"/>
    <property type="match status" value="1"/>
</dbReference>
<name>A0A1E4R136_9BACI</name>
<proteinExistence type="inferred from homology"/>
<dbReference type="InterPro" id="IPR030678">
    <property type="entry name" value="Peptide/Ni-bd"/>
</dbReference>
<keyword evidence="3" id="KW-0813">Transport</keyword>
<feature type="region of interest" description="Disordered" evidence="8">
    <location>
        <begin position="28"/>
        <end position="48"/>
    </location>
</feature>
<evidence type="ECO:0000259" key="9">
    <source>
        <dbReference type="Pfam" id="PF00496"/>
    </source>
</evidence>
<keyword evidence="4" id="KW-0732">Signal</keyword>
<evidence type="ECO:0000256" key="1">
    <source>
        <dbReference type="ARBA" id="ARBA00004193"/>
    </source>
</evidence>
<dbReference type="Proteomes" id="UP000094784">
    <property type="component" value="Unassembled WGS sequence"/>
</dbReference>
<dbReference type="GO" id="GO:0030288">
    <property type="term" value="C:outer membrane-bounded periplasmic space"/>
    <property type="evidence" value="ECO:0007669"/>
    <property type="project" value="UniProtKB-ARBA"/>
</dbReference>
<dbReference type="FunFam" id="3.90.76.10:FF:000001">
    <property type="entry name" value="Oligopeptide ABC transporter substrate-binding protein"/>
    <property type="match status" value="1"/>
</dbReference>
<protein>
    <submittedName>
        <fullName evidence="10">Peptide ABC transporter substrate-binding protein</fullName>
    </submittedName>
</protein>
<gene>
    <name evidence="10" type="ORF">BG258_19070</name>
</gene>
<organism evidence="10 11">
    <name type="scientific">Lysinibacillus fusiformis</name>
    <dbReference type="NCBI Taxonomy" id="28031"/>
    <lineage>
        <taxon>Bacteria</taxon>
        <taxon>Bacillati</taxon>
        <taxon>Bacillota</taxon>
        <taxon>Bacilli</taxon>
        <taxon>Bacillales</taxon>
        <taxon>Bacillaceae</taxon>
        <taxon>Lysinibacillus</taxon>
    </lineage>
</organism>
<evidence type="ECO:0000256" key="2">
    <source>
        <dbReference type="ARBA" id="ARBA00005695"/>
    </source>
</evidence>
<dbReference type="PANTHER" id="PTHR30290">
    <property type="entry name" value="PERIPLASMIC BINDING COMPONENT OF ABC TRANSPORTER"/>
    <property type="match status" value="1"/>
</dbReference>
<evidence type="ECO:0000313" key="11">
    <source>
        <dbReference type="Proteomes" id="UP000094784"/>
    </source>
</evidence>
<dbReference type="InterPro" id="IPR039424">
    <property type="entry name" value="SBP_5"/>
</dbReference>
<evidence type="ECO:0000256" key="6">
    <source>
        <dbReference type="ARBA" id="ARBA00023139"/>
    </source>
</evidence>
<evidence type="ECO:0000256" key="3">
    <source>
        <dbReference type="ARBA" id="ARBA00022448"/>
    </source>
</evidence>
<comment type="caution">
    <text evidence="10">The sequence shown here is derived from an EMBL/GenBank/DDBJ whole genome shotgun (WGS) entry which is preliminary data.</text>
</comment>
<dbReference type="GO" id="GO:0015833">
    <property type="term" value="P:peptide transport"/>
    <property type="evidence" value="ECO:0007669"/>
    <property type="project" value="UniProtKB-KW"/>
</dbReference>
<evidence type="ECO:0000256" key="8">
    <source>
        <dbReference type="SAM" id="MobiDB-lite"/>
    </source>
</evidence>
<dbReference type="GO" id="GO:0043190">
    <property type="term" value="C:ATP-binding cassette (ABC) transporter complex"/>
    <property type="evidence" value="ECO:0007669"/>
    <property type="project" value="InterPro"/>
</dbReference>
<evidence type="ECO:0000313" key="10">
    <source>
        <dbReference type="EMBL" id="ODV54161.1"/>
    </source>
</evidence>
<dbReference type="FunFam" id="3.10.105.10:FF:000001">
    <property type="entry name" value="Oligopeptide ABC transporter, oligopeptide-binding protein"/>
    <property type="match status" value="1"/>
</dbReference>
<dbReference type="OrthoDB" id="9801912at2"/>
<dbReference type="PANTHER" id="PTHR30290:SF10">
    <property type="entry name" value="PERIPLASMIC OLIGOPEPTIDE-BINDING PROTEIN-RELATED"/>
    <property type="match status" value="1"/>
</dbReference>
<dbReference type="PROSITE" id="PS51257">
    <property type="entry name" value="PROKAR_LIPOPROTEIN"/>
    <property type="match status" value="1"/>
</dbReference>
<dbReference type="SUPFAM" id="SSF53850">
    <property type="entry name" value="Periplasmic binding protein-like II"/>
    <property type="match status" value="1"/>
</dbReference>
<comment type="similarity">
    <text evidence="2">Belongs to the bacterial solute-binding protein 5 family.</text>
</comment>
<evidence type="ECO:0000256" key="7">
    <source>
        <dbReference type="ARBA" id="ARBA00023288"/>
    </source>
</evidence>
<dbReference type="PIRSF" id="PIRSF002741">
    <property type="entry name" value="MppA"/>
    <property type="match status" value="1"/>
</dbReference>
<dbReference type="RefSeq" id="WP_069482805.1">
    <property type="nucleotide sequence ID" value="NZ_KV766182.1"/>
</dbReference>
<reference evidence="10 11" key="1">
    <citation type="submission" date="2016-09" db="EMBL/GenBank/DDBJ databases">
        <title>Draft genome sequence of the soil isolate, Lysinibacillus fusiformis M5, a potential hypoxanthine producer.</title>
        <authorList>
            <person name="Gallegos-Monterrosa R."/>
            <person name="Maroti G."/>
            <person name="Balint B."/>
            <person name="Kovacs A.T."/>
        </authorList>
    </citation>
    <scope>NUCLEOTIDE SEQUENCE [LARGE SCALE GENOMIC DNA]</scope>
    <source>
        <strain evidence="10 11">M5</strain>
    </source>
</reference>
<dbReference type="CDD" id="cd08504">
    <property type="entry name" value="PBP2_OppA"/>
    <property type="match status" value="1"/>
</dbReference>
<dbReference type="Gene3D" id="3.40.190.10">
    <property type="entry name" value="Periplasmic binding protein-like II"/>
    <property type="match status" value="1"/>
</dbReference>
<keyword evidence="7" id="KW-0449">Lipoprotein</keyword>
<feature type="domain" description="Solute-binding protein family 5" evidence="9">
    <location>
        <begin position="95"/>
        <end position="479"/>
    </location>
</feature>
<keyword evidence="5" id="KW-0653">Protein transport</keyword>
<dbReference type="Gene3D" id="3.10.105.10">
    <property type="entry name" value="Dipeptide-binding Protein, Domain 3"/>
    <property type="match status" value="1"/>
</dbReference>